<evidence type="ECO:0000256" key="5">
    <source>
        <dbReference type="ARBA" id="ARBA00022857"/>
    </source>
</evidence>
<evidence type="ECO:0000256" key="2">
    <source>
        <dbReference type="ARBA" id="ARBA00006484"/>
    </source>
</evidence>
<sequence>MHVLLELLVVSARVALSFAVAALRWLRPRAPKSVLHEVCLVTGAARGLGRLFALELATRGVDTLVLWDVDGEGNEETAALARGAAADAGVACPRVLAYTCDVSKRVDVYRVAGLVRRDAGDVTLLVNNAGVVSGRPLLDCPDELLERTMAVNLHALFWVTKAFLPAMLEKNHGHMVTIASSLGLFSTAGIEDYCASKFGAVGFHESLSHEIKAMERDGVKTTLVCPYLVQTGMFHGCRMRKEVETYVLPPLQPEKCVQQAMRAILTDQPVLCMPRLIYLVVFIKSILPWEAVVAMYRFLGADKCMYPFFEECKRRTNNNQEL</sequence>
<dbReference type="Gene3D" id="3.40.50.720">
    <property type="entry name" value="NAD(P)-binding Rossmann-like Domain"/>
    <property type="match status" value="1"/>
</dbReference>
<dbReference type="GeneID" id="116951450"/>
<dbReference type="Proteomes" id="UP001318040">
    <property type="component" value="Chromosome 43"/>
</dbReference>
<keyword evidence="7" id="KW-0560">Oxidoreductase</keyword>
<evidence type="ECO:0000256" key="12">
    <source>
        <dbReference type="ARBA" id="ARBA00068717"/>
    </source>
</evidence>
<dbReference type="RefSeq" id="XP_032825957.1">
    <property type="nucleotide sequence ID" value="XM_032970066.1"/>
</dbReference>
<dbReference type="PRINTS" id="PR00081">
    <property type="entry name" value="GDHRDH"/>
</dbReference>
<dbReference type="PROSITE" id="PS00061">
    <property type="entry name" value="ADH_SHORT"/>
    <property type="match status" value="1"/>
</dbReference>
<keyword evidence="6" id="KW-1133">Transmembrane helix</keyword>
<dbReference type="PANTHER" id="PTHR24322">
    <property type="entry name" value="PKSB"/>
    <property type="match status" value="1"/>
</dbReference>
<comment type="catalytic activity">
    <reaction evidence="10">
        <text>all-trans-retinol + NADP(+) = all-trans-retinal + NADPH + H(+)</text>
        <dbReference type="Rhea" id="RHEA:25033"/>
        <dbReference type="ChEBI" id="CHEBI:15378"/>
        <dbReference type="ChEBI" id="CHEBI:17336"/>
        <dbReference type="ChEBI" id="CHEBI:17898"/>
        <dbReference type="ChEBI" id="CHEBI:57783"/>
        <dbReference type="ChEBI" id="CHEBI:58349"/>
        <dbReference type="EC" id="1.1.1.300"/>
    </reaction>
</comment>
<evidence type="ECO:0000256" key="7">
    <source>
        <dbReference type="ARBA" id="ARBA00023002"/>
    </source>
</evidence>
<evidence type="ECO:0000313" key="15">
    <source>
        <dbReference type="Proteomes" id="UP001318040"/>
    </source>
</evidence>
<proteinExistence type="inferred from homology"/>
<evidence type="ECO:0000256" key="13">
    <source>
        <dbReference type="ARBA" id="ARBA00082544"/>
    </source>
</evidence>
<keyword evidence="8" id="KW-0443">Lipid metabolism</keyword>
<keyword evidence="5" id="KW-0521">NADP</keyword>
<accession>A0AAJ7TXG4</accession>
<evidence type="ECO:0000256" key="4">
    <source>
        <dbReference type="ARBA" id="ARBA00022692"/>
    </source>
</evidence>
<gene>
    <name evidence="16 17" type="primary">LOC116951450</name>
</gene>
<evidence type="ECO:0000256" key="6">
    <source>
        <dbReference type="ARBA" id="ARBA00022989"/>
    </source>
</evidence>
<evidence type="ECO:0000256" key="9">
    <source>
        <dbReference type="ARBA" id="ARBA00023136"/>
    </source>
</evidence>
<dbReference type="SUPFAM" id="SSF51735">
    <property type="entry name" value="NAD(P)-binding Rossmann-fold domains"/>
    <property type="match status" value="1"/>
</dbReference>
<dbReference type="GO" id="GO:0005811">
    <property type="term" value="C:lipid droplet"/>
    <property type="evidence" value="ECO:0007669"/>
    <property type="project" value="TreeGrafter"/>
</dbReference>
<dbReference type="KEGG" id="pmrn:116951450"/>
<evidence type="ECO:0000313" key="16">
    <source>
        <dbReference type="RefSeq" id="XP_032825957.1"/>
    </source>
</evidence>
<dbReference type="RefSeq" id="XP_032825958.1">
    <property type="nucleotide sequence ID" value="XM_032970067.1"/>
</dbReference>
<dbReference type="InterPro" id="IPR036291">
    <property type="entry name" value="NAD(P)-bd_dom_sf"/>
</dbReference>
<comment type="similarity">
    <text evidence="2 14">Belongs to the short-chain dehydrogenases/reductases (SDR) family.</text>
</comment>
<protein>
    <recommendedName>
        <fullName evidence="12">Short-chain dehydrogenase/reductase 3</fullName>
        <ecNumber evidence="3">1.1.1.300</ecNumber>
    </recommendedName>
    <alternativeName>
        <fullName evidence="13">Retinal short-chain dehydrogenase/reductase 1</fullName>
    </alternativeName>
</protein>
<dbReference type="GO" id="GO:0052650">
    <property type="term" value="F:all-trans-retinol dehydrogenase (NADP+) activity"/>
    <property type="evidence" value="ECO:0007669"/>
    <property type="project" value="UniProtKB-EC"/>
</dbReference>
<reference evidence="16 17" key="1">
    <citation type="submission" date="2025-04" db="UniProtKB">
        <authorList>
            <consortium name="RefSeq"/>
        </authorList>
    </citation>
    <scope>IDENTIFICATION</scope>
    <source>
        <tissue evidence="16 17">Sperm</tissue>
    </source>
</reference>
<dbReference type="GO" id="GO:0016020">
    <property type="term" value="C:membrane"/>
    <property type="evidence" value="ECO:0007669"/>
    <property type="project" value="UniProtKB-SubCell"/>
</dbReference>
<organism evidence="15 17">
    <name type="scientific">Petromyzon marinus</name>
    <name type="common">Sea lamprey</name>
    <dbReference type="NCBI Taxonomy" id="7757"/>
    <lineage>
        <taxon>Eukaryota</taxon>
        <taxon>Metazoa</taxon>
        <taxon>Chordata</taxon>
        <taxon>Craniata</taxon>
        <taxon>Vertebrata</taxon>
        <taxon>Cyclostomata</taxon>
        <taxon>Hyperoartia</taxon>
        <taxon>Petromyzontiformes</taxon>
        <taxon>Petromyzontidae</taxon>
        <taxon>Petromyzon</taxon>
    </lineage>
</organism>
<comment type="subcellular location">
    <subcellularLocation>
        <location evidence="1">Membrane</location>
        <topology evidence="1">Multi-pass membrane protein</topology>
    </subcellularLocation>
</comment>
<evidence type="ECO:0000256" key="10">
    <source>
        <dbReference type="ARBA" id="ARBA00050568"/>
    </source>
</evidence>
<dbReference type="AlphaFoldDB" id="A0AAJ7TXG4"/>
<dbReference type="PRINTS" id="PR00080">
    <property type="entry name" value="SDRFAMILY"/>
</dbReference>
<keyword evidence="4" id="KW-0812">Transmembrane</keyword>
<comment type="function">
    <text evidence="11">Catalyzes the reduction of all-trans-retinal to all-trans-retinol in the presence of NADPH.</text>
</comment>
<evidence type="ECO:0000256" key="11">
    <source>
        <dbReference type="ARBA" id="ARBA00059620"/>
    </source>
</evidence>
<dbReference type="PANTHER" id="PTHR24322:SF736">
    <property type="entry name" value="RETINOL DEHYDROGENASE 10"/>
    <property type="match status" value="1"/>
</dbReference>
<dbReference type="CDD" id="cd05339">
    <property type="entry name" value="17beta-HSDXI-like_SDR_c"/>
    <property type="match status" value="1"/>
</dbReference>
<evidence type="ECO:0000256" key="8">
    <source>
        <dbReference type="ARBA" id="ARBA00023098"/>
    </source>
</evidence>
<keyword evidence="9" id="KW-0472">Membrane</keyword>
<dbReference type="FunFam" id="3.40.50.720:FF:000131">
    <property type="entry name" value="Short-chain dehydrogenase/reductase 3"/>
    <property type="match status" value="1"/>
</dbReference>
<dbReference type="InterPro" id="IPR002347">
    <property type="entry name" value="SDR_fam"/>
</dbReference>
<evidence type="ECO:0000256" key="3">
    <source>
        <dbReference type="ARBA" id="ARBA00012852"/>
    </source>
</evidence>
<evidence type="ECO:0000256" key="14">
    <source>
        <dbReference type="RuleBase" id="RU000363"/>
    </source>
</evidence>
<evidence type="ECO:0000313" key="17">
    <source>
        <dbReference type="RefSeq" id="XP_032825958.1"/>
    </source>
</evidence>
<name>A0AAJ7TXG4_PETMA</name>
<keyword evidence="15" id="KW-1185">Reference proteome</keyword>
<dbReference type="InterPro" id="IPR020904">
    <property type="entry name" value="Sc_DH/Rdtase_CS"/>
</dbReference>
<dbReference type="EC" id="1.1.1.300" evidence="3"/>
<evidence type="ECO:0000256" key="1">
    <source>
        <dbReference type="ARBA" id="ARBA00004141"/>
    </source>
</evidence>
<dbReference type="Pfam" id="PF00106">
    <property type="entry name" value="adh_short"/>
    <property type="match status" value="1"/>
</dbReference>